<keyword evidence="3" id="KW-1185">Reference proteome</keyword>
<reference evidence="2" key="1">
    <citation type="submission" date="2022-10" db="EMBL/GenBank/DDBJ databases">
        <title>YIM 151497 complete genome.</title>
        <authorList>
            <person name="Chen X."/>
        </authorList>
    </citation>
    <scope>NUCLEOTIDE SEQUENCE</scope>
    <source>
        <strain evidence="2">YIM 151497</strain>
    </source>
</reference>
<evidence type="ECO:0000313" key="2">
    <source>
        <dbReference type="EMBL" id="UYQ71017.1"/>
    </source>
</evidence>
<proteinExistence type="predicted"/>
<protein>
    <submittedName>
        <fullName evidence="2">Uncharacterized protein</fullName>
    </submittedName>
</protein>
<dbReference type="EMBL" id="CP107716">
    <property type="protein sequence ID" value="UYQ71017.1"/>
    <property type="molecule type" value="Genomic_DNA"/>
</dbReference>
<evidence type="ECO:0000256" key="1">
    <source>
        <dbReference type="SAM" id="Coils"/>
    </source>
</evidence>
<accession>A0ABY6INZ2</accession>
<name>A0ABY6INZ2_9HYPH</name>
<feature type="coiled-coil region" evidence="1">
    <location>
        <begin position="306"/>
        <end position="347"/>
    </location>
</feature>
<dbReference type="Proteomes" id="UP001163882">
    <property type="component" value="Chromosome"/>
</dbReference>
<evidence type="ECO:0000313" key="3">
    <source>
        <dbReference type="Proteomes" id="UP001163882"/>
    </source>
</evidence>
<organism evidence="2 3">
    <name type="scientific">Pelagibacterium flavum</name>
    <dbReference type="NCBI Taxonomy" id="2984530"/>
    <lineage>
        <taxon>Bacteria</taxon>
        <taxon>Pseudomonadati</taxon>
        <taxon>Pseudomonadota</taxon>
        <taxon>Alphaproteobacteria</taxon>
        <taxon>Hyphomicrobiales</taxon>
        <taxon>Devosiaceae</taxon>
        <taxon>Pelagibacterium</taxon>
    </lineage>
</organism>
<sequence>MTTNMDDKELIADLDDAAKWLAASRLPGNEVKAIEVCSVICAAKERLEALQSPADAGVVVKPLEWVGNEGRRAGLKYIIAEPDRTRGWRAWANLTDINSNGMATSIGGHIVTMKAESRDAAIAAAQADYESRIISALTTPKPEAVGDQCDKCHRRYTAVYNVPNDLWTKIAPKPETLGDYPEHQYGGLLCPDCATDAAKALGVELVLVTQPPTPASGEPRHIETRNDEAGFTEFVNQDGPTVVREIDGRVAILLDMDTRDVVGYRVYDAPVAGGEQMEVVAYKGQSGALYLPHHGDPKEDAALVTLDAAQREIAEADANAEAWGKALKAAEALNTTLSEALERIAQRKGKISSHQCQIVARAALAALPAKQGGQS</sequence>
<dbReference type="RefSeq" id="WP_264224681.1">
    <property type="nucleotide sequence ID" value="NZ_CP107716.1"/>
</dbReference>
<gene>
    <name evidence="2" type="ORF">OF122_13205</name>
</gene>
<keyword evidence="1" id="KW-0175">Coiled coil</keyword>